<dbReference type="Proteomes" id="UP000036923">
    <property type="component" value="Unassembled WGS sequence"/>
</dbReference>
<accession>A0A0L6JPQ9</accession>
<protein>
    <recommendedName>
        <fullName evidence="3">DUF4145 domain-containing protein</fullName>
    </recommendedName>
</protein>
<gene>
    <name evidence="1" type="ORF">Bccel_2961</name>
</gene>
<evidence type="ECO:0000313" key="2">
    <source>
        <dbReference type="Proteomes" id="UP000036923"/>
    </source>
</evidence>
<sequence length="167" mass="19743">MLNNFKFRELTPENFFEYDKRGSNKEISRELAIEATKFFFEAQLSEKVPKDTRELFEVARAVMIYGVNFYPLYTVGAEQLFRVAENALRMKCNQTGIVPNQGKYMFANMLGALVGNRVIDREHIDIWYSFKKLRNIFSHPEFQQLFPPGDVLDWMDLVSEYINRLFE</sequence>
<reference evidence="2" key="1">
    <citation type="submission" date="2015-07" db="EMBL/GenBank/DDBJ databases">
        <title>Near-Complete Genome Sequence of the Cellulolytic Bacterium Bacteroides (Pseudobacteroides) cellulosolvens ATCC 35603.</title>
        <authorList>
            <person name="Dassa B."/>
            <person name="Utturkar S.M."/>
            <person name="Klingeman D.M."/>
            <person name="Hurt R.A."/>
            <person name="Keller M."/>
            <person name="Xu J."/>
            <person name="Reddy Y.H.K."/>
            <person name="Borovok I."/>
            <person name="Grinberg I.R."/>
            <person name="Lamed R."/>
            <person name="Zhivin O."/>
            <person name="Bayer E.A."/>
            <person name="Brown S.D."/>
        </authorList>
    </citation>
    <scope>NUCLEOTIDE SEQUENCE [LARGE SCALE GENOMIC DNA]</scope>
    <source>
        <strain evidence="2">DSM 2933</strain>
    </source>
</reference>
<evidence type="ECO:0008006" key="3">
    <source>
        <dbReference type="Google" id="ProtNLM"/>
    </source>
</evidence>
<comment type="caution">
    <text evidence="1">The sequence shown here is derived from an EMBL/GenBank/DDBJ whole genome shotgun (WGS) entry which is preliminary data.</text>
</comment>
<organism evidence="1 2">
    <name type="scientific">Pseudobacteroides cellulosolvens ATCC 35603 = DSM 2933</name>
    <dbReference type="NCBI Taxonomy" id="398512"/>
    <lineage>
        <taxon>Bacteria</taxon>
        <taxon>Bacillati</taxon>
        <taxon>Bacillota</taxon>
        <taxon>Clostridia</taxon>
        <taxon>Eubacteriales</taxon>
        <taxon>Oscillospiraceae</taxon>
        <taxon>Pseudobacteroides</taxon>
    </lineage>
</organism>
<dbReference type="AlphaFoldDB" id="A0A0L6JPQ9"/>
<evidence type="ECO:0000313" key="1">
    <source>
        <dbReference type="EMBL" id="KNY27690.1"/>
    </source>
</evidence>
<name>A0A0L6JPQ9_9FIRM</name>
<dbReference type="EMBL" id="LGTC01000001">
    <property type="protein sequence ID" value="KNY27690.1"/>
    <property type="molecule type" value="Genomic_DNA"/>
</dbReference>
<keyword evidence="2" id="KW-1185">Reference proteome</keyword>
<proteinExistence type="predicted"/>